<organism evidence="1 2">
    <name type="scientific">Xylaria curta</name>
    <dbReference type="NCBI Taxonomy" id="42375"/>
    <lineage>
        <taxon>Eukaryota</taxon>
        <taxon>Fungi</taxon>
        <taxon>Dikarya</taxon>
        <taxon>Ascomycota</taxon>
        <taxon>Pezizomycotina</taxon>
        <taxon>Sordariomycetes</taxon>
        <taxon>Xylariomycetidae</taxon>
        <taxon>Xylariales</taxon>
        <taxon>Xylariaceae</taxon>
        <taxon>Xylaria</taxon>
    </lineage>
</organism>
<proteinExistence type="predicted"/>
<evidence type="ECO:0000313" key="2">
    <source>
        <dbReference type="Proteomes" id="UP001143856"/>
    </source>
</evidence>
<keyword evidence="2" id="KW-1185">Reference proteome</keyword>
<evidence type="ECO:0000313" key="1">
    <source>
        <dbReference type="EMBL" id="KAJ2990398.1"/>
    </source>
</evidence>
<reference evidence="1" key="1">
    <citation type="submission" date="2022-10" db="EMBL/GenBank/DDBJ databases">
        <title>Genome Sequence of Xylaria curta.</title>
        <authorList>
            <person name="Buettner E."/>
        </authorList>
    </citation>
    <scope>NUCLEOTIDE SEQUENCE</scope>
    <source>
        <strain evidence="1">Babe10</strain>
    </source>
</reference>
<accession>A0ACC1PG73</accession>
<dbReference type="Proteomes" id="UP001143856">
    <property type="component" value="Unassembled WGS sequence"/>
</dbReference>
<sequence>MKPPLLKFLVGIPPNCEENATKSSVETGKHFASRAPILKALFKGAVKPPLLGPRSSSGRSSETHAQTTAPDLHLLRRLEAACLDREAALQTQSLSQFSLLTGPVLTIVIAQRGKFYSQAKLRDGRGADVVVLEEVAVQPWMLDVDDRDREGFIDPAGGHLALGLLAWRGYAGTNLYSRPPAANGNVNRDWKVGCLLGGAVRLCSDAKEKLGPKVGVRSLLRARRKRIRFMRMRHTTLHGLITHKHILI</sequence>
<protein>
    <submittedName>
        <fullName evidence="1">Uncharacterized protein</fullName>
    </submittedName>
</protein>
<name>A0ACC1PG73_9PEZI</name>
<comment type="caution">
    <text evidence="1">The sequence shown here is derived from an EMBL/GenBank/DDBJ whole genome shotgun (WGS) entry which is preliminary data.</text>
</comment>
<gene>
    <name evidence="1" type="ORF">NUW58_g2972</name>
</gene>
<dbReference type="EMBL" id="JAPDGR010000423">
    <property type="protein sequence ID" value="KAJ2990398.1"/>
    <property type="molecule type" value="Genomic_DNA"/>
</dbReference>